<organism evidence="2 3">
    <name type="scientific">Schizophyllum amplum</name>
    <dbReference type="NCBI Taxonomy" id="97359"/>
    <lineage>
        <taxon>Eukaryota</taxon>
        <taxon>Fungi</taxon>
        <taxon>Dikarya</taxon>
        <taxon>Basidiomycota</taxon>
        <taxon>Agaricomycotina</taxon>
        <taxon>Agaricomycetes</taxon>
        <taxon>Agaricomycetidae</taxon>
        <taxon>Agaricales</taxon>
        <taxon>Schizophyllaceae</taxon>
        <taxon>Schizophyllum</taxon>
    </lineage>
</organism>
<gene>
    <name evidence="2" type="ORF">BD626DRAFT_280415</name>
</gene>
<reference evidence="2 3" key="1">
    <citation type="journal article" date="2019" name="New Phytol.">
        <title>Comparative genomics reveals unique wood-decay strategies and fruiting body development in the Schizophyllaceae.</title>
        <authorList>
            <person name="Almasi E."/>
            <person name="Sahu N."/>
            <person name="Krizsan K."/>
            <person name="Balint B."/>
            <person name="Kovacs G.M."/>
            <person name="Kiss B."/>
            <person name="Cseklye J."/>
            <person name="Drula E."/>
            <person name="Henrissat B."/>
            <person name="Nagy I."/>
            <person name="Chovatia M."/>
            <person name="Adam C."/>
            <person name="LaButti K."/>
            <person name="Lipzen A."/>
            <person name="Riley R."/>
            <person name="Grigoriev I.V."/>
            <person name="Nagy L.G."/>
        </authorList>
    </citation>
    <scope>NUCLEOTIDE SEQUENCE [LARGE SCALE GENOMIC DNA]</scope>
    <source>
        <strain evidence="2 3">NL-1724</strain>
    </source>
</reference>
<protein>
    <submittedName>
        <fullName evidence="2">Uncharacterized protein</fullName>
    </submittedName>
</protein>
<sequence length="177" mass="19427">MQNEVILQNIRAGILVGSRACFEGRDYGSTARRAARSAAAQPLRRPRSGFIPTPSRVRGTAGAPAVDRVSGRKSKVPSRGVYSVLILRRDLSAHLVSRAERAADEPDAAPPRTCHFLVSCITLSYVRSQDPLYSYSGTIEYNTLALFPGYLYRTRATRSVARSFKPTHLLTYGFGHG</sequence>
<dbReference type="Proteomes" id="UP000320762">
    <property type="component" value="Unassembled WGS sequence"/>
</dbReference>
<dbReference type="EMBL" id="VDMD01000098">
    <property type="protein sequence ID" value="TRM55752.1"/>
    <property type="molecule type" value="Genomic_DNA"/>
</dbReference>
<proteinExistence type="predicted"/>
<evidence type="ECO:0000256" key="1">
    <source>
        <dbReference type="SAM" id="MobiDB-lite"/>
    </source>
</evidence>
<name>A0A550BT87_9AGAR</name>
<keyword evidence="3" id="KW-1185">Reference proteome</keyword>
<comment type="caution">
    <text evidence="2">The sequence shown here is derived from an EMBL/GenBank/DDBJ whole genome shotgun (WGS) entry which is preliminary data.</text>
</comment>
<feature type="region of interest" description="Disordered" evidence="1">
    <location>
        <begin position="36"/>
        <end position="72"/>
    </location>
</feature>
<accession>A0A550BT87</accession>
<dbReference type="AlphaFoldDB" id="A0A550BT87"/>
<evidence type="ECO:0000313" key="2">
    <source>
        <dbReference type="EMBL" id="TRM55752.1"/>
    </source>
</evidence>
<evidence type="ECO:0000313" key="3">
    <source>
        <dbReference type="Proteomes" id="UP000320762"/>
    </source>
</evidence>